<reference evidence="2 3" key="1">
    <citation type="submission" date="2018-02" db="EMBL/GenBank/DDBJ databases">
        <title>Genome sequences of Apibacter spp., gut symbionts of Asian honey bees.</title>
        <authorList>
            <person name="Kwong W.K."/>
            <person name="Steele M.I."/>
            <person name="Moran N.A."/>
        </authorList>
    </citation>
    <scope>NUCLEOTIDE SEQUENCE [LARGE SCALE GENOMIC DNA]</scope>
    <source>
        <strain evidence="3">wkB301</strain>
    </source>
</reference>
<protein>
    <submittedName>
        <fullName evidence="2">DUF4835 domain-containing protein</fullName>
    </submittedName>
</protein>
<keyword evidence="3" id="KW-1185">Reference proteome</keyword>
<dbReference type="Proteomes" id="UP000238042">
    <property type="component" value="Unassembled WGS sequence"/>
</dbReference>
<proteinExistence type="predicted"/>
<dbReference type="Pfam" id="PF16119">
    <property type="entry name" value="DUF4835"/>
    <property type="match status" value="1"/>
</dbReference>
<dbReference type="EMBL" id="PSZM01000040">
    <property type="protein sequence ID" value="PQL91777.1"/>
    <property type="molecule type" value="Genomic_DNA"/>
</dbReference>
<feature type="signal peptide" evidence="1">
    <location>
        <begin position="1"/>
        <end position="19"/>
    </location>
</feature>
<gene>
    <name evidence="2" type="ORF">C4S77_08230</name>
</gene>
<dbReference type="InterPro" id="IPR032274">
    <property type="entry name" value="DUF4835"/>
</dbReference>
<accession>A0A2S8ABE6</accession>
<keyword evidence="1" id="KW-0732">Signal</keyword>
<evidence type="ECO:0000313" key="3">
    <source>
        <dbReference type="Proteomes" id="UP000238042"/>
    </source>
</evidence>
<organism evidence="2 3">
    <name type="scientific">Apibacter adventoris</name>
    <dbReference type="NCBI Taxonomy" id="1679466"/>
    <lineage>
        <taxon>Bacteria</taxon>
        <taxon>Pseudomonadati</taxon>
        <taxon>Bacteroidota</taxon>
        <taxon>Flavobacteriia</taxon>
        <taxon>Flavobacteriales</taxon>
        <taxon>Weeksellaceae</taxon>
        <taxon>Apibacter</taxon>
    </lineage>
</organism>
<sequence>MKHFILLLLFLSFPTYNFSQELLANVIINYSKVQGSNNQVFITLEKSLKDFINNTSWTTQHLSLQERIKCSFSIIIEERKSTDQFKGSILVQSSRPVFNSTYQTPVLNYQDKDFTFNYIESENLTFNGRRFSGKNLVDVISFYVFMILGYDADTFSPMGGTEYFNTAQKISDNAINQGYNGWNSFDGPRTRGGIIADIINDKSSVLRNISYQYHRLGLDNMATEEQKAKTTIANSLLALKTYSENFQFYPLDIFLSSKKEEIKNIFSGGQTVTAVNINDLKTLLQNLSPINSSDYWNKIKN</sequence>
<evidence type="ECO:0000313" key="2">
    <source>
        <dbReference type="EMBL" id="PQL91777.1"/>
    </source>
</evidence>
<dbReference type="OrthoDB" id="9773381at2"/>
<evidence type="ECO:0000256" key="1">
    <source>
        <dbReference type="SAM" id="SignalP"/>
    </source>
</evidence>
<dbReference type="AlphaFoldDB" id="A0A2S8ABE6"/>
<name>A0A2S8ABE6_9FLAO</name>
<comment type="caution">
    <text evidence="2">The sequence shown here is derived from an EMBL/GenBank/DDBJ whole genome shotgun (WGS) entry which is preliminary data.</text>
</comment>
<dbReference type="RefSeq" id="WP_105247136.1">
    <property type="nucleotide sequence ID" value="NZ_PSZM01000040.1"/>
</dbReference>
<feature type="chain" id="PRO_5015667265" evidence="1">
    <location>
        <begin position="20"/>
        <end position="301"/>
    </location>
</feature>